<dbReference type="KEGG" id="cep:Cri9333_0484"/>
<dbReference type="HOGENOM" id="CLU_005774_2_0_3"/>
<dbReference type="Pfam" id="PF13414">
    <property type="entry name" value="TPR_11"/>
    <property type="match status" value="5"/>
</dbReference>
<feature type="repeat" description="TPR" evidence="3">
    <location>
        <begin position="886"/>
        <end position="919"/>
    </location>
</feature>
<dbReference type="PANTHER" id="PTHR44858">
    <property type="entry name" value="TETRATRICOPEPTIDE REPEAT PROTEIN 6"/>
    <property type="match status" value="1"/>
</dbReference>
<dbReference type="STRING" id="1173022.Cri9333_0484"/>
<dbReference type="EMBL" id="CP003620">
    <property type="protein sequence ID" value="AFZ11448.1"/>
    <property type="molecule type" value="Genomic_DNA"/>
</dbReference>
<proteinExistence type="predicted"/>
<dbReference type="SUPFAM" id="SSF48452">
    <property type="entry name" value="TPR-like"/>
    <property type="match status" value="3"/>
</dbReference>
<feature type="chain" id="PRO_5003936963" evidence="4">
    <location>
        <begin position="22"/>
        <end position="1192"/>
    </location>
</feature>
<dbReference type="AlphaFoldDB" id="K9VTP0"/>
<dbReference type="OrthoDB" id="435074at2"/>
<dbReference type="PROSITE" id="PS50293">
    <property type="entry name" value="TPR_REGION"/>
    <property type="match status" value="11"/>
</dbReference>
<evidence type="ECO:0000256" key="1">
    <source>
        <dbReference type="ARBA" id="ARBA00022737"/>
    </source>
</evidence>
<dbReference type="eggNOG" id="COG0457">
    <property type="taxonomic scope" value="Bacteria"/>
</dbReference>
<name>K9VTP0_9CYAN</name>
<feature type="repeat" description="TPR" evidence="3">
    <location>
        <begin position="954"/>
        <end position="987"/>
    </location>
</feature>
<accession>K9VTP0</accession>
<dbReference type="eggNOG" id="COG0265">
    <property type="taxonomic scope" value="Bacteria"/>
</dbReference>
<feature type="repeat" description="TPR" evidence="3">
    <location>
        <begin position="988"/>
        <end position="1021"/>
    </location>
</feature>
<evidence type="ECO:0000256" key="4">
    <source>
        <dbReference type="SAM" id="SignalP"/>
    </source>
</evidence>
<dbReference type="InterPro" id="IPR019734">
    <property type="entry name" value="TPR_rpt"/>
</dbReference>
<dbReference type="Pfam" id="PF13365">
    <property type="entry name" value="Trypsin_2"/>
    <property type="match status" value="2"/>
</dbReference>
<gene>
    <name evidence="5" type="ORF">Cri9333_0484</name>
</gene>
<feature type="repeat" description="TPR" evidence="3">
    <location>
        <begin position="1090"/>
        <end position="1123"/>
    </location>
</feature>
<dbReference type="Pfam" id="PF13432">
    <property type="entry name" value="TPR_16"/>
    <property type="match status" value="1"/>
</dbReference>
<organism evidence="5 6">
    <name type="scientific">Crinalium epipsammum PCC 9333</name>
    <dbReference type="NCBI Taxonomy" id="1173022"/>
    <lineage>
        <taxon>Bacteria</taxon>
        <taxon>Bacillati</taxon>
        <taxon>Cyanobacteriota</taxon>
        <taxon>Cyanophyceae</taxon>
        <taxon>Gomontiellales</taxon>
        <taxon>Gomontiellaceae</taxon>
        <taxon>Crinalium</taxon>
    </lineage>
</organism>
<keyword evidence="1" id="KW-0677">Repeat</keyword>
<dbReference type="InterPro" id="IPR011990">
    <property type="entry name" value="TPR-like_helical_dom_sf"/>
</dbReference>
<dbReference type="Pfam" id="PF00515">
    <property type="entry name" value="TPR_1"/>
    <property type="match status" value="4"/>
</dbReference>
<feature type="repeat" description="TPR" evidence="3">
    <location>
        <begin position="784"/>
        <end position="817"/>
    </location>
</feature>
<dbReference type="SMART" id="SM00028">
    <property type="entry name" value="TPR"/>
    <property type="match status" value="18"/>
</dbReference>
<dbReference type="Proteomes" id="UP000010472">
    <property type="component" value="Chromosome"/>
</dbReference>
<evidence type="ECO:0000256" key="3">
    <source>
        <dbReference type="PROSITE-ProRule" id="PRU00339"/>
    </source>
</evidence>
<evidence type="ECO:0000313" key="6">
    <source>
        <dbReference type="Proteomes" id="UP000010472"/>
    </source>
</evidence>
<dbReference type="SUPFAM" id="SSF50494">
    <property type="entry name" value="Trypsin-like serine proteases"/>
    <property type="match status" value="2"/>
</dbReference>
<evidence type="ECO:0000256" key="2">
    <source>
        <dbReference type="ARBA" id="ARBA00022803"/>
    </source>
</evidence>
<feature type="repeat" description="TPR" evidence="3">
    <location>
        <begin position="852"/>
        <end position="885"/>
    </location>
</feature>
<dbReference type="InterPro" id="IPR050498">
    <property type="entry name" value="Ycf3"/>
</dbReference>
<dbReference type="Gene3D" id="2.40.10.10">
    <property type="entry name" value="Trypsin-like serine proteases"/>
    <property type="match status" value="4"/>
</dbReference>
<feature type="repeat" description="TPR" evidence="3">
    <location>
        <begin position="716"/>
        <end position="749"/>
    </location>
</feature>
<evidence type="ECO:0000313" key="5">
    <source>
        <dbReference type="EMBL" id="AFZ11448.1"/>
    </source>
</evidence>
<keyword evidence="2 3" id="KW-0802">TPR repeat</keyword>
<feature type="repeat" description="TPR" evidence="3">
    <location>
        <begin position="1022"/>
        <end position="1055"/>
    </location>
</feature>
<keyword evidence="4" id="KW-0732">Signal</keyword>
<sequence length="1192" mass="132962">MNNRTLTLISCLLLLSTPVITASAIYAQQPNLTAPDDVPPPIPLQEKEKIAAEITVKISSGNNGGSGVLIAKKQQTYLVLTNAHVVDNSKNLQISTPDGKIYTAQLVPNSKLGNYDLALLQFTSNKEYSIAQYDPSNLPRMNGDILAVGFSGESGKLVYRPGKITYLPERSLKQGYGLGYNSNVVQGMSGGAILNEYGELIGINGRSSYPILNSGYVYEDNAKPTPAEVQKLRGSSWGISLQTFLAQLPQDFARAYSFPQPPISIPDVNNEPELTGWLGQLNEQARKFTVRINNKNDDRDSGSGVIIAKQNNTYYVLTCAHVIKNSTNYEIVTPDGKIYSVDYSRVRKEEGVDLAVVQFNSNDSYQVATIGNVAAKDEQYTFVTGYSKFGNKQSQWRFSPGDISEQEVGLLRVKNYRVEGRNQSAVAAESAISLTGGYELVYRNITYGGMSGGAVLDSLGRVIGIHGSAEGEIAIDDSSSDLNKLQFGYSLGIPAKTFLGIANRLQVNSGLLKVENSPPPDLNAVQQDAVKKTILTVGVPQGNAKASVWLQRGNQLWRLRRYDEAIAAFDAAIKLQPAFVHLAWYGRGLVLYAQKKYSEASVAISTAISKKPDYYPALKLQSQVLTQLKQLDEALVAIEKAIVIQPQDPNLYFIKTSILSDLKRYPEAIATIQKGIDISPRAALYWIRGNVYVNQKQWDKAINDYNTAIKINPQYANAYLMRGGVYSDQKQWDKAIDDYNTAIKINPQYANAYLMRGDVYSDQKQWDKAIDDYNTAIKINSNNAWAYSARGLVYYKQKQWNKAIDDYNTAIKINPGDAFAYSARGLVYKEQKQWDKAIDDYTTAIKINPQYADAYSLRGRVHDQQKQWDKAIDDFTTAIKINPNNANDYSLRGLVYVNQKQWDKAIDDFTTAIKINPHDAGAYSVRGLVYQEQKQWDKAIDDFKSAIKINPGDASAYLSRGEVYSYQKQWDKAIDDFKSAIKINPNDALAYYNRGNVYVNQKQWDLAINDYNSAIKINPQYAEAYYNRGIVYSNQKKWELALADWNQAIKINPKFAEAYFNRGFVYHTQENYSAALSDYKQALSINENLIAAISNIGFINYEMGETEAAIQQWQKVVKVDSQQAEPQLALAVAMYTKGESDKGVQLAAQALKLDKQFADVAYLKQNLWGKRIIADTQKLFADAKMKAVLAGL</sequence>
<dbReference type="RefSeq" id="WP_015201584.1">
    <property type="nucleotide sequence ID" value="NC_019753.1"/>
</dbReference>
<keyword evidence="6" id="KW-1185">Reference proteome</keyword>
<feature type="repeat" description="TPR" evidence="3">
    <location>
        <begin position="750"/>
        <end position="783"/>
    </location>
</feature>
<feature type="signal peptide" evidence="4">
    <location>
        <begin position="1"/>
        <end position="21"/>
    </location>
</feature>
<feature type="repeat" description="TPR" evidence="3">
    <location>
        <begin position="920"/>
        <end position="953"/>
    </location>
</feature>
<dbReference type="PATRIC" id="fig|1173022.3.peg.519"/>
<reference evidence="5 6" key="1">
    <citation type="submission" date="2012-06" db="EMBL/GenBank/DDBJ databases">
        <title>Finished chromosome of genome of Crinalium epipsammum PCC 9333.</title>
        <authorList>
            <consortium name="US DOE Joint Genome Institute"/>
            <person name="Gugger M."/>
            <person name="Coursin T."/>
            <person name="Rippka R."/>
            <person name="Tandeau De Marsac N."/>
            <person name="Huntemann M."/>
            <person name="Wei C.-L."/>
            <person name="Han J."/>
            <person name="Detter J.C."/>
            <person name="Han C."/>
            <person name="Tapia R."/>
            <person name="Davenport K."/>
            <person name="Daligault H."/>
            <person name="Erkkila T."/>
            <person name="Gu W."/>
            <person name="Munk A.C.C."/>
            <person name="Teshima H."/>
            <person name="Xu Y."/>
            <person name="Chain P."/>
            <person name="Chen A."/>
            <person name="Krypides N."/>
            <person name="Mavromatis K."/>
            <person name="Markowitz V."/>
            <person name="Szeto E."/>
            <person name="Ivanova N."/>
            <person name="Mikhailova N."/>
            <person name="Ovchinnikova G."/>
            <person name="Pagani I."/>
            <person name="Pati A."/>
            <person name="Goodwin L."/>
            <person name="Peters L."/>
            <person name="Pitluck S."/>
            <person name="Woyke T."/>
            <person name="Kerfeld C."/>
        </authorList>
    </citation>
    <scope>NUCLEOTIDE SEQUENCE [LARGE SCALE GENOMIC DNA]</scope>
    <source>
        <strain evidence="5 6">PCC 9333</strain>
    </source>
</reference>
<dbReference type="Gene3D" id="1.25.40.10">
    <property type="entry name" value="Tetratricopeptide repeat domain"/>
    <property type="match status" value="6"/>
</dbReference>
<protein>
    <submittedName>
        <fullName evidence="5">Tetratricopeptide TPR_1 repeat-containing protein</fullName>
    </submittedName>
</protein>
<feature type="repeat" description="TPR" evidence="3">
    <location>
        <begin position="546"/>
        <end position="579"/>
    </location>
</feature>
<dbReference type="PANTHER" id="PTHR44858:SF1">
    <property type="entry name" value="UDP-N-ACETYLGLUCOSAMINE--PEPTIDE N-ACETYLGLUCOSAMINYLTRANSFERASE SPINDLY-RELATED"/>
    <property type="match status" value="1"/>
</dbReference>
<feature type="repeat" description="TPR" evidence="3">
    <location>
        <begin position="1056"/>
        <end position="1089"/>
    </location>
</feature>
<feature type="repeat" description="TPR" evidence="3">
    <location>
        <begin position="818"/>
        <end position="851"/>
    </location>
</feature>
<dbReference type="InterPro" id="IPR009003">
    <property type="entry name" value="Peptidase_S1_PA"/>
</dbReference>
<dbReference type="PROSITE" id="PS50005">
    <property type="entry name" value="TPR"/>
    <property type="match status" value="14"/>
</dbReference>
<dbReference type="InterPro" id="IPR043504">
    <property type="entry name" value="Peptidase_S1_PA_chymotrypsin"/>
</dbReference>
<feature type="repeat" description="TPR" evidence="3">
    <location>
        <begin position="682"/>
        <end position="715"/>
    </location>
</feature>